<evidence type="ECO:0000313" key="2">
    <source>
        <dbReference type="EMBL" id="QER67514.1"/>
    </source>
</evidence>
<sequence length="681" mass="78468">MALIQASFDDFSNWYEKNKDQLIKGAIIGKNTNDNVKSEFILEYPMSRLSNLSLDEYVTGKGPSSQSFCYQLEFGKYKHLYLGMQGGSAGKFNIYWNQEHSVYRDGNNIEIPSKELNNKFTALKEELVSILQKGEQLEFNDQIFDEKLSDNTFFRKPAMITKLLCAYSEKEVFTGINMKKDQKQVWGKMLPLEEHGWVYKQNYEITKTISEKYSELNGGLLSAILWDYHNRIMDSEENNVQETGVKIGSSNDVESEGLPSFNNEQSQMLLNSKNVIFRGAPGTGKSYLAKQIAADIVSNGEIEKYSELNAEQKSQIEFVQFHPSYDYTDFVEGLRPKVNIDGTMGFQLEPGVFTKFINKARKNYENAHKNKSELINENKANQALQKFLSEVDLDQNEFKTIRGKKFNIADINENKIIINIPDNEIVKVLDLTIPTIQQMLISNQKFDKVTDLGHFLGKDYTTQNNSYELALFKKITKLKDKLPTITDGFETERPYIFIIDEINRGEISKIFGELFFSIDPGYRGEEGAVLTQYANLHEDETEKFYIPQNVYIIGTMNDIDRSVDSFDFAMRRRFRFVNITASDRIQMLDELDGTIKNEAILRMKSLNQAISAVDELSDNYNIGASYFLKLKELNFDQLWDDYLLPLLQDYVRGLYNEDDILNSFSHAYHNVEGVTDEQIED</sequence>
<dbReference type="InterPro" id="IPR003593">
    <property type="entry name" value="AAA+_ATPase"/>
</dbReference>
<evidence type="ECO:0000259" key="1">
    <source>
        <dbReference type="SMART" id="SM00382"/>
    </source>
</evidence>
<dbReference type="PANTHER" id="PTHR37291:SF1">
    <property type="entry name" value="TYPE IV METHYL-DIRECTED RESTRICTION ENZYME ECOKMCRB SUBUNIT"/>
    <property type="match status" value="1"/>
</dbReference>
<keyword evidence="3" id="KW-1185">Reference proteome</keyword>
<dbReference type="PANTHER" id="PTHR37291">
    <property type="entry name" value="5-METHYLCYTOSINE-SPECIFIC RESTRICTION ENZYME B"/>
    <property type="match status" value="1"/>
</dbReference>
<dbReference type="EMBL" id="CP043939">
    <property type="protein sequence ID" value="QER67514.1"/>
    <property type="molecule type" value="Genomic_DNA"/>
</dbReference>
<reference evidence="2 3" key="1">
    <citation type="submission" date="2019-09" db="EMBL/GenBank/DDBJ databases">
        <title>Complete Genome Sequence of Lactobacillus nenjiangensis SH-Y15, isolated from sauerkraut.</title>
        <authorList>
            <person name="Yang H."/>
        </authorList>
    </citation>
    <scope>NUCLEOTIDE SEQUENCE [LARGE SCALE GENOMIC DNA]</scope>
    <source>
        <strain evidence="2 3">SH-Y15</strain>
    </source>
</reference>
<dbReference type="GO" id="GO:0016887">
    <property type="term" value="F:ATP hydrolysis activity"/>
    <property type="evidence" value="ECO:0007669"/>
    <property type="project" value="InterPro"/>
</dbReference>
<organism evidence="2 3">
    <name type="scientific">Paucilactobacillus nenjiangensis</name>
    <dbReference type="NCBI Taxonomy" id="1296540"/>
    <lineage>
        <taxon>Bacteria</taxon>
        <taxon>Bacillati</taxon>
        <taxon>Bacillota</taxon>
        <taxon>Bacilli</taxon>
        <taxon>Lactobacillales</taxon>
        <taxon>Lactobacillaceae</taxon>
        <taxon>Paucilactobacillus</taxon>
    </lineage>
</organism>
<dbReference type="InterPro" id="IPR011704">
    <property type="entry name" value="ATPase_dyneun-rel_AAA"/>
</dbReference>
<dbReference type="REBASE" id="334133">
    <property type="entry name" value="LneY15McrBCP"/>
</dbReference>
<dbReference type="Pfam" id="PF07728">
    <property type="entry name" value="AAA_5"/>
    <property type="match status" value="1"/>
</dbReference>
<name>A0A5P1X3M8_9LACO</name>
<dbReference type="InterPro" id="IPR027417">
    <property type="entry name" value="P-loop_NTPase"/>
</dbReference>
<dbReference type="InterPro" id="IPR052934">
    <property type="entry name" value="Methyl-DNA_Rec/Restrict_Enz"/>
</dbReference>
<dbReference type="SMART" id="SM00382">
    <property type="entry name" value="AAA"/>
    <property type="match status" value="1"/>
</dbReference>
<gene>
    <name evidence="2" type="ORF">F0161_06350</name>
</gene>
<dbReference type="SUPFAM" id="SSF52540">
    <property type="entry name" value="P-loop containing nucleoside triphosphate hydrolases"/>
    <property type="match status" value="2"/>
</dbReference>
<dbReference type="RefSeq" id="WP_150204061.1">
    <property type="nucleotide sequence ID" value="NZ_CP043939.1"/>
</dbReference>
<evidence type="ECO:0000313" key="3">
    <source>
        <dbReference type="Proteomes" id="UP000325295"/>
    </source>
</evidence>
<dbReference type="KEGG" id="lnn:F0161_06350"/>
<protein>
    <submittedName>
        <fullName evidence="2">AAA domain-containing protein</fullName>
    </submittedName>
</protein>
<dbReference type="Gene3D" id="3.40.50.300">
    <property type="entry name" value="P-loop containing nucleotide triphosphate hydrolases"/>
    <property type="match status" value="2"/>
</dbReference>
<dbReference type="OrthoDB" id="9781481at2"/>
<accession>A0A5P1X3M8</accession>
<dbReference type="Proteomes" id="UP000325295">
    <property type="component" value="Chromosome"/>
</dbReference>
<dbReference type="AlphaFoldDB" id="A0A5P1X3M8"/>
<dbReference type="GO" id="GO:0005524">
    <property type="term" value="F:ATP binding"/>
    <property type="evidence" value="ECO:0007669"/>
    <property type="project" value="InterPro"/>
</dbReference>
<feature type="domain" description="AAA+ ATPase" evidence="1">
    <location>
        <begin position="271"/>
        <end position="584"/>
    </location>
</feature>
<proteinExistence type="predicted"/>